<sequence length="166" mass="18202">MKNKSILKKAIIPALVLGITASILTGCQSKNNSNNNKQANGKGYFKQGGQRMDPEERKKQMQTNIDALVADGIITKDQGTKILEALTSNTRNQNGQANNSNQDNNNNNNNNNNSNNNSENGNKNRQRFNPLSKLVSDGVITQDQADKVLQKVMGNFQRGNNQPTTS</sequence>
<comment type="caution">
    <text evidence="3">The sequence shown here is derived from an EMBL/GenBank/DDBJ whole genome shotgun (WGS) entry which is preliminary data.</text>
</comment>
<organism evidence="3 4">
    <name type="scientific">Clostridium paridis</name>
    <dbReference type="NCBI Taxonomy" id="2803863"/>
    <lineage>
        <taxon>Bacteria</taxon>
        <taxon>Bacillati</taxon>
        <taxon>Bacillota</taxon>
        <taxon>Clostridia</taxon>
        <taxon>Eubacteriales</taxon>
        <taxon>Clostridiaceae</taxon>
        <taxon>Clostridium</taxon>
    </lineage>
</organism>
<dbReference type="RefSeq" id="WP_202767995.1">
    <property type="nucleotide sequence ID" value="NZ_JAESWA010000022.1"/>
</dbReference>
<name>A0A937K3R4_9CLOT</name>
<keyword evidence="2" id="KW-0732">Signal</keyword>
<dbReference type="AlphaFoldDB" id="A0A937K3R4"/>
<reference evidence="3" key="1">
    <citation type="submission" date="2021-01" db="EMBL/GenBank/DDBJ databases">
        <title>Genome public.</title>
        <authorList>
            <person name="Liu C."/>
            <person name="Sun Q."/>
        </authorList>
    </citation>
    <scope>NUCLEOTIDE SEQUENCE</scope>
    <source>
        <strain evidence="3">YIM B02565</strain>
    </source>
</reference>
<protein>
    <recommendedName>
        <fullName evidence="5">Lipoprotein</fullName>
    </recommendedName>
</protein>
<dbReference type="PROSITE" id="PS51257">
    <property type="entry name" value="PROKAR_LIPOPROTEIN"/>
    <property type="match status" value="1"/>
</dbReference>
<feature type="chain" id="PRO_5039204177" description="Lipoprotein" evidence="2">
    <location>
        <begin position="26"/>
        <end position="166"/>
    </location>
</feature>
<feature type="compositionally biased region" description="Low complexity" evidence="1">
    <location>
        <begin position="29"/>
        <end position="38"/>
    </location>
</feature>
<dbReference type="EMBL" id="JAESWA010000022">
    <property type="protein sequence ID" value="MBL4932651.1"/>
    <property type="molecule type" value="Genomic_DNA"/>
</dbReference>
<gene>
    <name evidence="3" type="ORF">JK634_12585</name>
</gene>
<feature type="region of interest" description="Disordered" evidence="1">
    <location>
        <begin position="91"/>
        <end position="128"/>
    </location>
</feature>
<feature type="signal peptide" evidence="2">
    <location>
        <begin position="1"/>
        <end position="25"/>
    </location>
</feature>
<dbReference type="Proteomes" id="UP000623681">
    <property type="component" value="Unassembled WGS sequence"/>
</dbReference>
<accession>A0A937K3R4</accession>
<evidence type="ECO:0008006" key="5">
    <source>
        <dbReference type="Google" id="ProtNLM"/>
    </source>
</evidence>
<feature type="compositionally biased region" description="Low complexity" evidence="1">
    <location>
        <begin position="91"/>
        <end position="123"/>
    </location>
</feature>
<evidence type="ECO:0000313" key="3">
    <source>
        <dbReference type="EMBL" id="MBL4932651.1"/>
    </source>
</evidence>
<evidence type="ECO:0000256" key="1">
    <source>
        <dbReference type="SAM" id="MobiDB-lite"/>
    </source>
</evidence>
<keyword evidence="4" id="KW-1185">Reference proteome</keyword>
<evidence type="ECO:0000313" key="4">
    <source>
        <dbReference type="Proteomes" id="UP000623681"/>
    </source>
</evidence>
<feature type="region of interest" description="Disordered" evidence="1">
    <location>
        <begin position="29"/>
        <end position="60"/>
    </location>
</feature>
<proteinExistence type="predicted"/>
<evidence type="ECO:0000256" key="2">
    <source>
        <dbReference type="SAM" id="SignalP"/>
    </source>
</evidence>